<dbReference type="AlphaFoldDB" id="A0AAV2LIF6"/>
<dbReference type="EMBL" id="OZ035825">
    <property type="protein sequence ID" value="CAL1600955.1"/>
    <property type="molecule type" value="Genomic_DNA"/>
</dbReference>
<dbReference type="Proteomes" id="UP001497482">
    <property type="component" value="Chromosome 3"/>
</dbReference>
<protein>
    <submittedName>
        <fullName evidence="1">Uncharacterized protein</fullName>
    </submittedName>
</protein>
<gene>
    <name evidence="1" type="ORF">KC01_LOCUS29011</name>
</gene>
<proteinExistence type="predicted"/>
<evidence type="ECO:0000313" key="1">
    <source>
        <dbReference type="EMBL" id="CAL1600955.1"/>
    </source>
</evidence>
<reference evidence="1 2" key="1">
    <citation type="submission" date="2024-04" db="EMBL/GenBank/DDBJ databases">
        <authorList>
            <person name="Waldvogel A.-M."/>
            <person name="Schoenle A."/>
        </authorList>
    </citation>
    <scope>NUCLEOTIDE SEQUENCE [LARGE SCALE GENOMIC DNA]</scope>
</reference>
<name>A0AAV2LIF6_KNICA</name>
<organism evidence="1 2">
    <name type="scientific">Knipowitschia caucasica</name>
    <name type="common">Caucasian dwarf goby</name>
    <name type="synonym">Pomatoschistus caucasicus</name>
    <dbReference type="NCBI Taxonomy" id="637954"/>
    <lineage>
        <taxon>Eukaryota</taxon>
        <taxon>Metazoa</taxon>
        <taxon>Chordata</taxon>
        <taxon>Craniata</taxon>
        <taxon>Vertebrata</taxon>
        <taxon>Euteleostomi</taxon>
        <taxon>Actinopterygii</taxon>
        <taxon>Neopterygii</taxon>
        <taxon>Teleostei</taxon>
        <taxon>Neoteleostei</taxon>
        <taxon>Acanthomorphata</taxon>
        <taxon>Gobiaria</taxon>
        <taxon>Gobiiformes</taxon>
        <taxon>Gobioidei</taxon>
        <taxon>Gobiidae</taxon>
        <taxon>Gobiinae</taxon>
        <taxon>Knipowitschia</taxon>
    </lineage>
</organism>
<keyword evidence="2" id="KW-1185">Reference proteome</keyword>
<evidence type="ECO:0000313" key="2">
    <source>
        <dbReference type="Proteomes" id="UP001497482"/>
    </source>
</evidence>
<accession>A0AAV2LIF6</accession>
<sequence>MIRAGADMEVCLGCEYGHVVEWCSWKAYGPRVTDAWVWAGLWCVFGAGGPPAPTTAVAAGAIVGGPSGKDAAEACSGGQGEMRRWRVEGTPSPAMKRHWCSRTSRDCYC</sequence>